<dbReference type="PIRSF" id="PIRSF015582">
    <property type="entry name" value="Cit_lyase_B"/>
    <property type="match status" value="1"/>
</dbReference>
<protein>
    <submittedName>
        <fullName evidence="5">Malyl-CoA lyase</fullName>
        <ecNumber evidence="5">4.1.3.24</ecNumber>
    </submittedName>
</protein>
<dbReference type="PANTHER" id="PTHR11105">
    <property type="entry name" value="CITRATE LYASE SUBUNIT BETA-RELATED"/>
    <property type="match status" value="1"/>
</dbReference>
<dbReference type="Gene3D" id="6.10.140.960">
    <property type="match status" value="1"/>
</dbReference>
<dbReference type="GO" id="GO:0106064">
    <property type="term" value="P:regulation of cobalamin metabolic process"/>
    <property type="evidence" value="ECO:0007669"/>
    <property type="project" value="TreeGrafter"/>
</dbReference>
<dbReference type="GO" id="GO:0047777">
    <property type="term" value="F:(S)-citramalyl-CoA lyase activity"/>
    <property type="evidence" value="ECO:0007669"/>
    <property type="project" value="TreeGrafter"/>
</dbReference>
<keyword evidence="2" id="KW-0479">Metal-binding</keyword>
<gene>
    <name evidence="5" type="primary">mcl1_5</name>
    <name evidence="5" type="ORF">GALL_417390</name>
</gene>
<dbReference type="InterPro" id="IPR040186">
    <property type="entry name" value="Citramalyl-CoA_lyase"/>
</dbReference>
<dbReference type="InterPro" id="IPR011206">
    <property type="entry name" value="Citrate_lyase_beta/mcl1/mcl2"/>
</dbReference>
<organism evidence="5">
    <name type="scientific">mine drainage metagenome</name>
    <dbReference type="NCBI Taxonomy" id="410659"/>
    <lineage>
        <taxon>unclassified sequences</taxon>
        <taxon>metagenomes</taxon>
        <taxon>ecological metagenomes</taxon>
    </lineage>
</organism>
<dbReference type="PANTHER" id="PTHR11105:SF0">
    <property type="entry name" value="CITRAMALYL-COA LYASE, MITOCHONDRIAL"/>
    <property type="match status" value="1"/>
</dbReference>
<evidence type="ECO:0000256" key="3">
    <source>
        <dbReference type="ARBA" id="ARBA00022842"/>
    </source>
</evidence>
<keyword evidence="3" id="KW-0460">Magnesium</keyword>
<sequence length="331" mass="35140">MEPKLHPRQALYGAGATTPALPACEHYAGTESRIAKAIALQATLPFDVTADCEDGAPAGREREQAEMVGEVLAAAPAGGRVGARVHDPAHAAWRDDVERIVGAAARRLDYLTIPKTADAAQARQAIAFVQRVARDAGRAAPLPVHLLIESQRALRAVWELAALDTVEVLDFGIMDWVSDHGGAIGADAMRSPGQFEHRLVVRAKAEIVAAALAHGVVPAHNVCTVLDDAAAVRDDALRARREFGFQRMWSIHPLQIEPIVDAMRPSAADVDAAAAIVLAAQAANWGPIRHAGTLHDRASYRYHWGLLERAHATGAALPAAARAAFFDALGG</sequence>
<comment type="cofactor">
    <cofactor evidence="1">
        <name>Mg(2+)</name>
        <dbReference type="ChEBI" id="CHEBI:18420"/>
    </cofactor>
</comment>
<dbReference type="InterPro" id="IPR040442">
    <property type="entry name" value="Pyrv_kinase-like_dom_sf"/>
</dbReference>
<evidence type="ECO:0000256" key="1">
    <source>
        <dbReference type="ARBA" id="ARBA00001946"/>
    </source>
</evidence>
<dbReference type="SUPFAM" id="SSF51621">
    <property type="entry name" value="Phosphoenolpyruvate/pyruvate domain"/>
    <property type="match status" value="1"/>
</dbReference>
<reference evidence="5" key="1">
    <citation type="submission" date="2016-10" db="EMBL/GenBank/DDBJ databases">
        <title>Sequence of Gallionella enrichment culture.</title>
        <authorList>
            <person name="Poehlein A."/>
            <person name="Muehling M."/>
            <person name="Daniel R."/>
        </authorList>
    </citation>
    <scope>NUCLEOTIDE SEQUENCE</scope>
</reference>
<dbReference type="AlphaFoldDB" id="A0A1J5PYL8"/>
<evidence type="ECO:0000259" key="4">
    <source>
        <dbReference type="Pfam" id="PF03328"/>
    </source>
</evidence>
<feature type="domain" description="HpcH/HpaI aldolase/citrate lyase" evidence="4">
    <location>
        <begin position="50"/>
        <end position="253"/>
    </location>
</feature>
<name>A0A1J5PYL8_9ZZZZ</name>
<comment type="caution">
    <text evidence="5">The sequence shown here is derived from an EMBL/GenBank/DDBJ whole genome shotgun (WGS) entry which is preliminary data.</text>
</comment>
<proteinExistence type="predicted"/>
<keyword evidence="5" id="KW-0456">Lyase</keyword>
<dbReference type="Gene3D" id="3.20.20.60">
    <property type="entry name" value="Phosphoenolpyruvate-binding domains"/>
    <property type="match status" value="1"/>
</dbReference>
<accession>A0A1J5PYL8</accession>
<evidence type="ECO:0000256" key="2">
    <source>
        <dbReference type="ARBA" id="ARBA00022723"/>
    </source>
</evidence>
<dbReference type="InterPro" id="IPR015813">
    <property type="entry name" value="Pyrv/PenolPyrv_kinase-like_dom"/>
</dbReference>
<dbReference type="InterPro" id="IPR005000">
    <property type="entry name" value="Aldolase/citrate-lyase_domain"/>
</dbReference>
<evidence type="ECO:0000313" key="5">
    <source>
        <dbReference type="EMBL" id="OIQ76577.1"/>
    </source>
</evidence>
<dbReference type="EC" id="4.1.3.24" evidence="5"/>
<dbReference type="GO" id="GO:0046872">
    <property type="term" value="F:metal ion binding"/>
    <property type="evidence" value="ECO:0007669"/>
    <property type="project" value="UniProtKB-KW"/>
</dbReference>
<dbReference type="Pfam" id="PF03328">
    <property type="entry name" value="HpcH_HpaI"/>
    <property type="match status" value="1"/>
</dbReference>
<dbReference type="EMBL" id="MLJW01001831">
    <property type="protein sequence ID" value="OIQ76577.1"/>
    <property type="molecule type" value="Genomic_DNA"/>
</dbReference>